<evidence type="ECO:0000313" key="2">
    <source>
        <dbReference type="Proteomes" id="UP001150581"/>
    </source>
</evidence>
<keyword evidence="2" id="KW-1185">Reference proteome</keyword>
<name>A0ACC1I8W8_9FUNG</name>
<organism evidence="1 2">
    <name type="scientific">Kickxella alabastrina</name>
    <dbReference type="NCBI Taxonomy" id="61397"/>
    <lineage>
        <taxon>Eukaryota</taxon>
        <taxon>Fungi</taxon>
        <taxon>Fungi incertae sedis</taxon>
        <taxon>Zoopagomycota</taxon>
        <taxon>Kickxellomycotina</taxon>
        <taxon>Kickxellomycetes</taxon>
        <taxon>Kickxellales</taxon>
        <taxon>Kickxellaceae</taxon>
        <taxon>Kickxella</taxon>
    </lineage>
</organism>
<reference evidence="1" key="1">
    <citation type="submission" date="2022-07" db="EMBL/GenBank/DDBJ databases">
        <title>Phylogenomic reconstructions and comparative analyses of Kickxellomycotina fungi.</title>
        <authorList>
            <person name="Reynolds N.K."/>
            <person name="Stajich J.E."/>
            <person name="Barry K."/>
            <person name="Grigoriev I.V."/>
            <person name="Crous P."/>
            <person name="Smith M.E."/>
        </authorList>
    </citation>
    <scope>NUCLEOTIDE SEQUENCE</scope>
    <source>
        <strain evidence="1">Benny 63K</strain>
    </source>
</reference>
<sequence length="865" mass="93886">MASRKLTFDASRPVTRNLGASPITRAQQQASSQQASGFISPSRALATPTRPSQRASLSRVQQSRRETIAFGTPLLSPAARRNPLQAITEQERQRNNKGQDHDAAESALQYIPRVGGGSKNIEAAGSGAQGLSAEQQHNQQTSRVADWIFAYRRAFPNFVFYFEGIDEGAQQRLAAPIRALGAKVETFFSAQAVTHVIVENSSAIAENSASSSHVVALAKRFQLKIWDLEKLEKRVLVFLLPGFNASTVQTSSVVTAKRKLNEAFSAEKLYAMRHKTFEGAAVSHGVDFYYFKHYYVLVEDDTHLNRPAILEDYRPPENGRDPPWPKLYMVPTGRCPFVQYEDPTTSSKGSDSDGDDNKENVSPEPERAQITAQLLGKVPATRLQNASRRKTWTPSAIRAVETPDIENNPPQPQPQPLAAPHPKRMSNMATRYDPMVTPTRPSRVLLPANTMMGQQMGARPYDASGVMDSNASGICQGLGVTSTSTAFHTGAIDPVLQHNFLQNLNGGLVTHLSKLEQPVARVPQPQPSTTRTDGHVPPEPRTKKPRVPVRRPTVARPGYCENCRVKYEDMMDHVKSPQHRRFASNERNWFDLDTLLDNVKRPMCKQSPDMAAHHALYALSSDDASHGVSSVAASALPSLNGTWAGTAFAADQFGHPSLSAHMMASGRLSTEMPLTATTTTTDGGTAASNASRPAPSIIDLTFSNPHSNSSCASPGATNDEKAELTQSTADATLPPITPLAQRGNCGANNNRSSSSTAALVSSLGTPQFRNRQVRNPYDDAATLVGLGTSRESQHQSALETPTQSAKHVDLMRKAADGSTLVQPTRVLPKFCTESSAETLPGTTIIAKSDIANRLCNMIHGESEPL</sequence>
<accession>A0ACC1I8W8</accession>
<proteinExistence type="predicted"/>
<dbReference type="Proteomes" id="UP001150581">
    <property type="component" value="Unassembled WGS sequence"/>
</dbReference>
<dbReference type="EMBL" id="JANBPG010001398">
    <property type="protein sequence ID" value="KAJ1890142.1"/>
    <property type="molecule type" value="Genomic_DNA"/>
</dbReference>
<evidence type="ECO:0000313" key="1">
    <source>
        <dbReference type="EMBL" id="KAJ1890142.1"/>
    </source>
</evidence>
<protein>
    <submittedName>
        <fullName evidence="1">Cdc7p-Dbf4p kinase complex regulatory subunit</fullName>
    </submittedName>
</protein>
<comment type="caution">
    <text evidence="1">The sequence shown here is derived from an EMBL/GenBank/DDBJ whole genome shotgun (WGS) entry which is preliminary data.</text>
</comment>
<gene>
    <name evidence="1" type="primary">DBF4_2</name>
    <name evidence="1" type="ORF">LPJ66_007651</name>
</gene>